<dbReference type="Proteomes" id="UP000828390">
    <property type="component" value="Unassembled WGS sequence"/>
</dbReference>
<dbReference type="EMBL" id="JAIWYP010000016">
    <property type="protein sequence ID" value="KAH3698359.1"/>
    <property type="molecule type" value="Genomic_DNA"/>
</dbReference>
<feature type="region of interest" description="Disordered" evidence="1">
    <location>
        <begin position="1"/>
        <end position="25"/>
    </location>
</feature>
<keyword evidence="3" id="KW-1185">Reference proteome</keyword>
<reference evidence="2" key="2">
    <citation type="submission" date="2020-11" db="EMBL/GenBank/DDBJ databases">
        <authorList>
            <person name="McCartney M.A."/>
            <person name="Auch B."/>
            <person name="Kono T."/>
            <person name="Mallez S."/>
            <person name="Becker A."/>
            <person name="Gohl D.M."/>
            <person name="Silverstein K.A.T."/>
            <person name="Koren S."/>
            <person name="Bechman K.B."/>
            <person name="Herman A."/>
            <person name="Abrahante J.E."/>
            <person name="Garbe J."/>
        </authorList>
    </citation>
    <scope>NUCLEOTIDE SEQUENCE</scope>
    <source>
        <strain evidence="2">Duluth1</strain>
        <tissue evidence="2">Whole animal</tissue>
    </source>
</reference>
<evidence type="ECO:0000313" key="3">
    <source>
        <dbReference type="Proteomes" id="UP000828390"/>
    </source>
</evidence>
<accession>A0A9D3YHT6</accession>
<organism evidence="2 3">
    <name type="scientific">Dreissena polymorpha</name>
    <name type="common">Zebra mussel</name>
    <name type="synonym">Mytilus polymorpha</name>
    <dbReference type="NCBI Taxonomy" id="45954"/>
    <lineage>
        <taxon>Eukaryota</taxon>
        <taxon>Metazoa</taxon>
        <taxon>Spiralia</taxon>
        <taxon>Lophotrochozoa</taxon>
        <taxon>Mollusca</taxon>
        <taxon>Bivalvia</taxon>
        <taxon>Autobranchia</taxon>
        <taxon>Heteroconchia</taxon>
        <taxon>Euheterodonta</taxon>
        <taxon>Imparidentia</taxon>
        <taxon>Neoheterodontei</taxon>
        <taxon>Myida</taxon>
        <taxon>Dreissenoidea</taxon>
        <taxon>Dreissenidae</taxon>
        <taxon>Dreissena</taxon>
    </lineage>
</organism>
<sequence length="55" mass="6332">MSKHKDQVLVQEALSHPEGSKERDNAFDRIRKDGIYLFNKEQSGTSVLIEKKRAC</sequence>
<protein>
    <submittedName>
        <fullName evidence="2">Uncharacterized protein</fullName>
    </submittedName>
</protein>
<proteinExistence type="predicted"/>
<gene>
    <name evidence="2" type="ORF">DPMN_085879</name>
</gene>
<reference evidence="2" key="1">
    <citation type="journal article" date="2019" name="bioRxiv">
        <title>The Genome of the Zebra Mussel, Dreissena polymorpha: A Resource for Invasive Species Research.</title>
        <authorList>
            <person name="McCartney M.A."/>
            <person name="Auch B."/>
            <person name="Kono T."/>
            <person name="Mallez S."/>
            <person name="Zhang Y."/>
            <person name="Obille A."/>
            <person name="Becker A."/>
            <person name="Abrahante J.E."/>
            <person name="Garbe J."/>
            <person name="Badalamenti J.P."/>
            <person name="Herman A."/>
            <person name="Mangelson H."/>
            <person name="Liachko I."/>
            <person name="Sullivan S."/>
            <person name="Sone E.D."/>
            <person name="Koren S."/>
            <person name="Silverstein K.A.T."/>
            <person name="Beckman K.B."/>
            <person name="Gohl D.M."/>
        </authorList>
    </citation>
    <scope>NUCLEOTIDE SEQUENCE</scope>
    <source>
        <strain evidence="2">Duluth1</strain>
        <tissue evidence="2">Whole animal</tissue>
    </source>
</reference>
<comment type="caution">
    <text evidence="2">The sequence shown here is derived from an EMBL/GenBank/DDBJ whole genome shotgun (WGS) entry which is preliminary data.</text>
</comment>
<dbReference type="AlphaFoldDB" id="A0A9D3YHT6"/>
<name>A0A9D3YHT6_DREPO</name>
<evidence type="ECO:0000256" key="1">
    <source>
        <dbReference type="SAM" id="MobiDB-lite"/>
    </source>
</evidence>
<evidence type="ECO:0000313" key="2">
    <source>
        <dbReference type="EMBL" id="KAH3698359.1"/>
    </source>
</evidence>